<dbReference type="Pfam" id="PF01916">
    <property type="entry name" value="DS"/>
    <property type="match status" value="1"/>
</dbReference>
<organism evidence="9 11">
    <name type="scientific">Didymodactylos carnosus</name>
    <dbReference type="NCBI Taxonomy" id="1234261"/>
    <lineage>
        <taxon>Eukaryota</taxon>
        <taxon>Metazoa</taxon>
        <taxon>Spiralia</taxon>
        <taxon>Gnathifera</taxon>
        <taxon>Rotifera</taxon>
        <taxon>Eurotatoria</taxon>
        <taxon>Bdelloidea</taxon>
        <taxon>Philodinida</taxon>
        <taxon>Philodinidae</taxon>
        <taxon>Didymodactylos</taxon>
    </lineage>
</organism>
<comment type="cofactor">
    <cofactor evidence="2">
        <name>NAD(+)</name>
        <dbReference type="ChEBI" id="CHEBI:57540"/>
    </cofactor>
</comment>
<dbReference type="AlphaFoldDB" id="A0A815G841"/>
<evidence type="ECO:0000256" key="2">
    <source>
        <dbReference type="ARBA" id="ARBA00001911"/>
    </source>
</evidence>
<dbReference type="FunFam" id="3.40.910.10:FF:000001">
    <property type="entry name" value="Probable deoxyhypusine synthase"/>
    <property type="match status" value="1"/>
</dbReference>
<comment type="pathway">
    <text evidence="3">Protein modification; eIF5A hypusination.</text>
</comment>
<evidence type="ECO:0000313" key="10">
    <source>
        <dbReference type="EMBL" id="CAF4192913.1"/>
    </source>
</evidence>
<dbReference type="GO" id="GO:0005737">
    <property type="term" value="C:cytoplasm"/>
    <property type="evidence" value="ECO:0007669"/>
    <property type="project" value="TreeGrafter"/>
</dbReference>
<evidence type="ECO:0000256" key="6">
    <source>
        <dbReference type="ARBA" id="ARBA00022679"/>
    </source>
</evidence>
<dbReference type="GO" id="GO:0034038">
    <property type="term" value="F:deoxyhypusine synthase activity"/>
    <property type="evidence" value="ECO:0007669"/>
    <property type="project" value="UniProtKB-EC"/>
</dbReference>
<comment type="similarity">
    <text evidence="4">Belongs to the deoxyhypusine synthase family.</text>
</comment>
<dbReference type="EMBL" id="CAJOBC010055826">
    <property type="protein sequence ID" value="CAF4192913.1"/>
    <property type="molecule type" value="Genomic_DNA"/>
</dbReference>
<dbReference type="InterPro" id="IPR036982">
    <property type="entry name" value="Deoxyhypusine_synthase_sf"/>
</dbReference>
<name>A0A815G841_9BILA</name>
<accession>A0A815G841</accession>
<dbReference type="EC" id="2.5.1.46" evidence="5"/>
<keyword evidence="11" id="KW-1185">Reference proteome</keyword>
<dbReference type="SUPFAM" id="SSF52467">
    <property type="entry name" value="DHS-like NAD/FAD-binding domain"/>
    <property type="match status" value="1"/>
</dbReference>
<dbReference type="PANTHER" id="PTHR11703">
    <property type="entry name" value="DEOXYHYPUSINE SYNTHASE"/>
    <property type="match status" value="1"/>
</dbReference>
<evidence type="ECO:0000256" key="8">
    <source>
        <dbReference type="ARBA" id="ARBA00023256"/>
    </source>
</evidence>
<evidence type="ECO:0000256" key="7">
    <source>
        <dbReference type="ARBA" id="ARBA00023027"/>
    </source>
</evidence>
<evidence type="ECO:0000256" key="4">
    <source>
        <dbReference type="ARBA" id="ARBA00009892"/>
    </source>
</evidence>
<sequence length="404" mass="45214">MGKTHGVARGDEYDVTVPNLDETFYQQAAYQMARYPMYNGQGGAYDMYNPHPGMYRNVYQVYQLSIQEQQAKSSIFKKSDQTFVKNRPQVAGYDFNLGVNYEKILDTFLKQGFQATNFGHAIEIINEMIKAKNDGCKIFLGYTSNMVSCGNRDIIRYLVEHKQVDCIVTTAGGIEEDIMKCFAPTYNADFNLSGKELRLKAISRIGNLLISSRIISEQLLIPILDKMLKEQEEKNTNWTPSKMIELMGKEISNDKSIYYWASKNQIPVFCPAITDGSIGDLIFFHSLQSNGLRIDIAEDIKLLNTVALNAKSTGCLILGSGLVKHHIFNANAMRSGLNYAVVISTAQEYDGSDSGANLDEAVSWAKVRSNAKQTKVFGDASVLFPLLVARTFALQKQQQEKDDA</sequence>
<keyword evidence="6" id="KW-0808">Transferase</keyword>
<dbReference type="EMBL" id="CAJNOQ010014142">
    <property type="protein sequence ID" value="CAF1335798.1"/>
    <property type="molecule type" value="Genomic_DNA"/>
</dbReference>
<comment type="caution">
    <text evidence="9">The sequence shown here is derived from an EMBL/GenBank/DDBJ whole genome shotgun (WGS) entry which is preliminary data.</text>
</comment>
<protein>
    <recommendedName>
        <fullName evidence="5">deoxyhypusine synthase</fullName>
        <ecNumber evidence="5">2.5.1.46</ecNumber>
    </recommendedName>
</protein>
<evidence type="ECO:0000313" key="9">
    <source>
        <dbReference type="EMBL" id="CAF1335798.1"/>
    </source>
</evidence>
<evidence type="ECO:0000256" key="3">
    <source>
        <dbReference type="ARBA" id="ARBA00005041"/>
    </source>
</evidence>
<comment type="catalytic activity">
    <reaction evidence="1">
        <text>[eIF5A protein]-L-lysine + spermidine = [eIF5A protein]-deoxyhypusine + propane-1,3-diamine</text>
        <dbReference type="Rhea" id="RHEA:33299"/>
        <dbReference type="Rhea" id="RHEA-COMP:10143"/>
        <dbReference type="Rhea" id="RHEA-COMP:10144"/>
        <dbReference type="ChEBI" id="CHEBI:29969"/>
        <dbReference type="ChEBI" id="CHEBI:57484"/>
        <dbReference type="ChEBI" id="CHEBI:57834"/>
        <dbReference type="ChEBI" id="CHEBI:82657"/>
        <dbReference type="EC" id="2.5.1.46"/>
    </reaction>
</comment>
<evidence type="ECO:0000256" key="1">
    <source>
        <dbReference type="ARBA" id="ARBA00000952"/>
    </source>
</evidence>
<dbReference type="InterPro" id="IPR029035">
    <property type="entry name" value="DHS-like_NAD/FAD-binding_dom"/>
</dbReference>
<reference evidence="9" key="1">
    <citation type="submission" date="2021-02" db="EMBL/GenBank/DDBJ databases">
        <authorList>
            <person name="Nowell W R."/>
        </authorList>
    </citation>
    <scope>NUCLEOTIDE SEQUENCE</scope>
</reference>
<proteinExistence type="inferred from homology"/>
<dbReference type="PANTHER" id="PTHR11703:SF0">
    <property type="entry name" value="DEOXYHYPUSINE SYNTHASE"/>
    <property type="match status" value="1"/>
</dbReference>
<evidence type="ECO:0000313" key="11">
    <source>
        <dbReference type="Proteomes" id="UP000663829"/>
    </source>
</evidence>
<dbReference type="InterPro" id="IPR002773">
    <property type="entry name" value="Deoxyhypusine_synthase"/>
</dbReference>
<dbReference type="OrthoDB" id="294378at2759"/>
<gene>
    <name evidence="9" type="ORF">GPM918_LOCUS30180</name>
    <name evidence="10" type="ORF">SRO942_LOCUS30785</name>
</gene>
<dbReference type="Proteomes" id="UP000663829">
    <property type="component" value="Unassembled WGS sequence"/>
</dbReference>
<evidence type="ECO:0000256" key="5">
    <source>
        <dbReference type="ARBA" id="ARBA00012683"/>
    </source>
</evidence>
<keyword evidence="8" id="KW-0386">Hypusine biosynthesis</keyword>
<dbReference type="NCBIfam" id="TIGR00321">
    <property type="entry name" value="dhys"/>
    <property type="match status" value="1"/>
</dbReference>
<dbReference type="Gene3D" id="3.40.910.10">
    <property type="entry name" value="Deoxyhypusine synthase"/>
    <property type="match status" value="1"/>
</dbReference>
<keyword evidence="7" id="KW-0520">NAD</keyword>
<dbReference type="Proteomes" id="UP000681722">
    <property type="component" value="Unassembled WGS sequence"/>
</dbReference>